<gene>
    <name evidence="8" type="ORF">QK289_04120</name>
</gene>
<keyword evidence="9" id="KW-1185">Reference proteome</keyword>
<comment type="caution">
    <text evidence="8">The sequence shown here is derived from an EMBL/GenBank/DDBJ whole genome shotgun (WGS) entry which is preliminary data.</text>
</comment>
<name>A0ABT6QZR9_9BACL</name>
<dbReference type="RefSeq" id="WP_282354739.1">
    <property type="nucleotide sequence ID" value="NZ_JASBQV010000004.1"/>
</dbReference>
<dbReference type="PRINTS" id="PR00127">
    <property type="entry name" value="CLPPROTEASEP"/>
</dbReference>
<evidence type="ECO:0000256" key="1">
    <source>
        <dbReference type="ARBA" id="ARBA00007039"/>
    </source>
</evidence>
<evidence type="ECO:0000313" key="8">
    <source>
        <dbReference type="EMBL" id="MDI3234184.1"/>
    </source>
</evidence>
<protein>
    <recommendedName>
        <fullName evidence="6">ATP-dependent Clp protease proteolytic subunit</fullName>
    </recommendedName>
</protein>
<proteinExistence type="inferred from homology"/>
<dbReference type="PANTHER" id="PTHR10381:SF70">
    <property type="entry name" value="ATP-DEPENDENT CLP PROTEASE PROTEOLYTIC SUBUNIT"/>
    <property type="match status" value="1"/>
</dbReference>
<evidence type="ECO:0000256" key="3">
    <source>
        <dbReference type="ARBA" id="ARBA00022670"/>
    </source>
</evidence>
<dbReference type="NCBIfam" id="NF045542">
    <property type="entry name" value="Clp_rel_HeadMat"/>
    <property type="match status" value="1"/>
</dbReference>
<comment type="similarity">
    <text evidence="1 6">Belongs to the peptidase S14 family.</text>
</comment>
<keyword evidence="2" id="KW-0963">Cytoplasm</keyword>
<dbReference type="InterPro" id="IPR023562">
    <property type="entry name" value="ClpP/TepA"/>
</dbReference>
<dbReference type="InterPro" id="IPR001907">
    <property type="entry name" value="ClpP"/>
</dbReference>
<keyword evidence="5" id="KW-0720">Serine protease</keyword>
<dbReference type="Proteomes" id="UP001243286">
    <property type="component" value="Unassembled WGS sequence"/>
</dbReference>
<organism evidence="8 9">
    <name type="scientific">Exiguobacterium antarcticum</name>
    <dbReference type="NCBI Taxonomy" id="132920"/>
    <lineage>
        <taxon>Bacteria</taxon>
        <taxon>Bacillati</taxon>
        <taxon>Bacillota</taxon>
        <taxon>Bacilli</taxon>
        <taxon>Bacillales</taxon>
        <taxon>Bacillales Family XII. Incertae Sedis</taxon>
        <taxon>Exiguobacterium</taxon>
    </lineage>
</organism>
<evidence type="ECO:0000256" key="5">
    <source>
        <dbReference type="ARBA" id="ARBA00022825"/>
    </source>
</evidence>
<evidence type="ECO:0000256" key="4">
    <source>
        <dbReference type="ARBA" id="ARBA00022801"/>
    </source>
</evidence>
<feature type="region of interest" description="Disordered" evidence="7">
    <location>
        <begin position="326"/>
        <end position="347"/>
    </location>
</feature>
<evidence type="ECO:0000256" key="6">
    <source>
        <dbReference type="RuleBase" id="RU003567"/>
    </source>
</evidence>
<keyword evidence="3 8" id="KW-0645">Protease</keyword>
<accession>A0ABT6QZR9</accession>
<evidence type="ECO:0000256" key="7">
    <source>
        <dbReference type="SAM" id="MobiDB-lite"/>
    </source>
</evidence>
<dbReference type="CDD" id="cd07016">
    <property type="entry name" value="S14_ClpP_1"/>
    <property type="match status" value="1"/>
</dbReference>
<reference evidence="8 9" key="1">
    <citation type="submission" date="2023-04" db="EMBL/GenBank/DDBJ databases">
        <title>Antarctic isolates genomes.</title>
        <authorList>
            <person name="Dimov S.G."/>
        </authorList>
    </citation>
    <scope>NUCLEOTIDE SEQUENCE [LARGE SCALE GENOMIC DNA]</scope>
    <source>
        <strain evidence="8 9">AL19</strain>
    </source>
</reference>
<feature type="region of interest" description="Disordered" evidence="7">
    <location>
        <begin position="203"/>
        <end position="228"/>
    </location>
</feature>
<dbReference type="InterPro" id="IPR029045">
    <property type="entry name" value="ClpP/crotonase-like_dom_sf"/>
</dbReference>
<evidence type="ECO:0000313" key="9">
    <source>
        <dbReference type="Proteomes" id="UP001243286"/>
    </source>
</evidence>
<dbReference type="GO" id="GO:0006508">
    <property type="term" value="P:proteolysis"/>
    <property type="evidence" value="ECO:0007669"/>
    <property type="project" value="UniProtKB-KW"/>
</dbReference>
<keyword evidence="4 8" id="KW-0378">Hydrolase</keyword>
<dbReference type="Pfam" id="PF00574">
    <property type="entry name" value="CLP_protease"/>
    <property type="match status" value="1"/>
</dbReference>
<sequence length="360" mass="38731">MKINIKGPIIPTSSQWIYDYFEMEAVSPKRVADLIEQANGEPLDVEINSGGGSVFDASEIYYALKNYAGDVVVTIVGLAASAASVIAMAGKNVRIAPTAQMMIHNASTIQAGDYRDMQHTADFLKNTNKTITAAYRLKSGKTDEELLALMDEETWFTAEQALKNGLVDEVLFDSPIQAVASTDSVTLPQAFIDKIRNDVRFRPDGTLTNQVPSQAPSTTPSNQKEGNAEMELEELKNAHPALFEQVVALGRTEGATAEIKRIEAIDSLKKPQDISAEAFNEIVHDAKFVSNATAGDTAMKILNSASLNAQQAKDSFLENVQHDASNVNAVPGGDASNQHASKDDEQVNDLVAAFGGGKRA</sequence>
<evidence type="ECO:0000256" key="2">
    <source>
        <dbReference type="ARBA" id="ARBA00022490"/>
    </source>
</evidence>
<dbReference type="PANTHER" id="PTHR10381">
    <property type="entry name" value="ATP-DEPENDENT CLP PROTEASE PROTEOLYTIC SUBUNIT"/>
    <property type="match status" value="1"/>
</dbReference>
<dbReference type="SUPFAM" id="SSF52096">
    <property type="entry name" value="ClpP/crotonase"/>
    <property type="match status" value="1"/>
</dbReference>
<dbReference type="EMBL" id="JASBQV010000004">
    <property type="protein sequence ID" value="MDI3234184.1"/>
    <property type="molecule type" value="Genomic_DNA"/>
</dbReference>
<dbReference type="Gene3D" id="3.90.226.10">
    <property type="entry name" value="2-enoyl-CoA Hydratase, Chain A, domain 1"/>
    <property type="match status" value="1"/>
</dbReference>
<dbReference type="GO" id="GO:0004252">
    <property type="term" value="F:serine-type endopeptidase activity"/>
    <property type="evidence" value="ECO:0007669"/>
    <property type="project" value="UniProtKB-EC"/>
</dbReference>
<feature type="compositionally biased region" description="Polar residues" evidence="7">
    <location>
        <begin position="206"/>
        <end position="225"/>
    </location>
</feature>